<dbReference type="EMBL" id="LN907858">
    <property type="protein sequence ID" value="CUU40805.1"/>
    <property type="molecule type" value="Genomic_DNA"/>
</dbReference>
<name>A0A0S4PX50_9HELI</name>
<proteinExistence type="predicted"/>
<evidence type="ECO:0000313" key="2">
    <source>
        <dbReference type="EMBL" id="TLD78810.1"/>
    </source>
</evidence>
<dbReference type="NCBIfam" id="NF041917">
    <property type="entry name" value="HP0729_fam"/>
    <property type="match status" value="1"/>
</dbReference>
<dbReference type="GeneID" id="78152040"/>
<dbReference type="AlphaFoldDB" id="A0A0S4PX50"/>
<accession>A0A0S4PX50</accession>
<dbReference type="PATRIC" id="fig|76936.10.peg.1872"/>
<protein>
    <submittedName>
        <fullName evidence="1">Putative ATP /GTP binding protein</fullName>
    </submittedName>
</protein>
<evidence type="ECO:0000313" key="1">
    <source>
        <dbReference type="EMBL" id="CUU40805.1"/>
    </source>
</evidence>
<gene>
    <name evidence="1" type="ORF">BN2458_PEG1922</name>
    <name evidence="2" type="ORF">LS75_003380</name>
</gene>
<dbReference type="STRING" id="76936.BN2458_PEG1922"/>
<keyword evidence="3" id="KW-1185">Reference proteome</keyword>
<reference evidence="2 3" key="1">
    <citation type="journal article" date="2014" name="Genome Announc.">
        <title>Draft genome sequences of eight enterohepatic helicobacter species isolated from both laboratory and wild rodents.</title>
        <authorList>
            <person name="Sheh A."/>
            <person name="Shen Z."/>
            <person name="Fox J.G."/>
        </authorList>
    </citation>
    <scope>NUCLEOTIDE SEQUENCE [LARGE SCALE GENOMIC DNA]</scope>
    <source>
        <strain evidence="2 3">MIT 98-6810</strain>
    </source>
</reference>
<evidence type="ECO:0000313" key="4">
    <source>
        <dbReference type="Proteomes" id="UP000064525"/>
    </source>
</evidence>
<evidence type="ECO:0000313" key="3">
    <source>
        <dbReference type="Proteomes" id="UP000029925"/>
    </source>
</evidence>
<dbReference type="InterPro" id="IPR049682">
    <property type="entry name" value="HP0729-like"/>
</dbReference>
<dbReference type="OrthoDB" id="5329940at2"/>
<organism evidence="1 4">
    <name type="scientific">Helicobacter typhlonius</name>
    <dbReference type="NCBI Taxonomy" id="76936"/>
    <lineage>
        <taxon>Bacteria</taxon>
        <taxon>Pseudomonadati</taxon>
        <taxon>Campylobacterota</taxon>
        <taxon>Epsilonproteobacteria</taxon>
        <taxon>Campylobacterales</taxon>
        <taxon>Helicobacteraceae</taxon>
        <taxon>Helicobacter</taxon>
    </lineage>
</organism>
<reference evidence="1" key="3">
    <citation type="submission" date="2015-11" db="EMBL/GenBank/DDBJ databases">
        <authorList>
            <person name="Zhang Y."/>
            <person name="Guo Z."/>
        </authorList>
    </citation>
    <scope>NUCLEOTIDE SEQUENCE</scope>
    <source>
        <strain evidence="1">1</strain>
    </source>
</reference>
<sequence length="209" mass="24684">MQNYLILYNPYYESNVIGKHLEILKSQGQVAFGKVRSKLRTDNADSKQISHLNDYICPLQLFLTDYEHLFVAKVSRVCESLENPHITPDYYQKLDVEVWFIIEDLRELVRGDFAKVRDIYLANFTTPTYNNRTFTIYGNPYEYPLHIELKKPENYFIESKKYYIDALQSKEFIEMKKALVDLNLGESFMKHCLVSTLENLTKAELELQQ</sequence>
<reference evidence="4" key="2">
    <citation type="submission" date="2015-11" db="EMBL/GenBank/DDBJ databases">
        <authorList>
            <person name="Anvar S.Y."/>
        </authorList>
    </citation>
    <scope>NUCLEOTIDE SEQUENCE [LARGE SCALE GENOMIC DNA]</scope>
</reference>
<dbReference type="KEGG" id="hty:BN2458_PEG1922"/>
<dbReference type="Proteomes" id="UP000029925">
    <property type="component" value="Unassembled WGS sequence"/>
</dbReference>
<dbReference type="EMBL" id="JRPF02000003">
    <property type="protein sequence ID" value="TLD78810.1"/>
    <property type="molecule type" value="Genomic_DNA"/>
</dbReference>
<dbReference type="RefSeq" id="WP_052082166.1">
    <property type="nucleotide sequence ID" value="NZ_CAOMJD010000012.1"/>
</dbReference>
<dbReference type="Proteomes" id="UP000064525">
    <property type="component" value="Chromosome I"/>
</dbReference>